<keyword evidence="2" id="KW-1185">Reference proteome</keyword>
<gene>
    <name evidence="1" type="ORF">CRP01_09055</name>
</gene>
<dbReference type="Proteomes" id="UP000223913">
    <property type="component" value="Unassembled WGS sequence"/>
</dbReference>
<accession>A0A2D0NGR7</accession>
<evidence type="ECO:0000313" key="2">
    <source>
        <dbReference type="Proteomes" id="UP000223913"/>
    </source>
</evidence>
<dbReference type="AlphaFoldDB" id="A0A2D0NGR7"/>
<organism evidence="1 2">
    <name type="scientific">Flavilitoribacter nigricans (strain ATCC 23147 / DSM 23189 / NBRC 102662 / NCIMB 1420 / SS-2)</name>
    <name type="common">Lewinella nigricans</name>
    <dbReference type="NCBI Taxonomy" id="1122177"/>
    <lineage>
        <taxon>Bacteria</taxon>
        <taxon>Pseudomonadati</taxon>
        <taxon>Bacteroidota</taxon>
        <taxon>Saprospiria</taxon>
        <taxon>Saprospirales</taxon>
        <taxon>Lewinellaceae</taxon>
        <taxon>Flavilitoribacter</taxon>
    </lineage>
</organism>
<evidence type="ECO:0000313" key="1">
    <source>
        <dbReference type="EMBL" id="PHN06953.1"/>
    </source>
</evidence>
<dbReference type="RefSeq" id="WP_099149704.1">
    <property type="nucleotide sequence ID" value="NZ_PDUD01000013.1"/>
</dbReference>
<dbReference type="EMBL" id="PDUD01000013">
    <property type="protein sequence ID" value="PHN06953.1"/>
    <property type="molecule type" value="Genomic_DNA"/>
</dbReference>
<proteinExistence type="predicted"/>
<reference evidence="1 2" key="1">
    <citation type="submission" date="2017-10" db="EMBL/GenBank/DDBJ databases">
        <title>The draft genome sequence of Lewinella nigricans NBRC 102662.</title>
        <authorList>
            <person name="Wang K."/>
        </authorList>
    </citation>
    <scope>NUCLEOTIDE SEQUENCE [LARGE SCALE GENOMIC DNA]</scope>
    <source>
        <strain evidence="1 2">NBRC 102662</strain>
    </source>
</reference>
<name>A0A2D0NGR7_FLAN2</name>
<comment type="caution">
    <text evidence="1">The sequence shown here is derived from an EMBL/GenBank/DDBJ whole genome shotgun (WGS) entry which is preliminary data.</text>
</comment>
<protein>
    <submittedName>
        <fullName evidence="1">Uncharacterized protein</fullName>
    </submittedName>
</protein>
<sequence length="194" mass="20783">MALSNLTRACGSQLPPGTELDLYFTLEEELAAWPDTQWQVTTDASGTPVQGDLKRIGEAFDFTGAGTDLGFWRKVKILVDTGNVRDLIEGEVGGLTVRSRLDFFIQGMNAEALEWGDELMSYSGCIIAMVPLKGGEYVVLGNQANPCFVESGEGGSGAGTGDRVGHQYTLVCNTGFMPMLYDADTLGIDITPEA</sequence>